<keyword evidence="2" id="KW-1185">Reference proteome</keyword>
<organism evidence="1 2">
    <name type="scientific">Arthrobacter vasquezii</name>
    <dbReference type="NCBI Taxonomy" id="2977629"/>
    <lineage>
        <taxon>Bacteria</taxon>
        <taxon>Bacillati</taxon>
        <taxon>Actinomycetota</taxon>
        <taxon>Actinomycetes</taxon>
        <taxon>Micrococcales</taxon>
        <taxon>Micrococcaceae</taxon>
        <taxon>Arthrobacter</taxon>
    </lineage>
</organism>
<accession>A0ABT6CXT6</accession>
<proteinExistence type="predicted"/>
<evidence type="ECO:0000313" key="1">
    <source>
        <dbReference type="EMBL" id="MDF9278861.1"/>
    </source>
</evidence>
<evidence type="ECO:0000313" key="2">
    <source>
        <dbReference type="Proteomes" id="UP001220456"/>
    </source>
</evidence>
<dbReference type="RefSeq" id="WP_277359242.1">
    <property type="nucleotide sequence ID" value="NZ_JAROKN010000045.1"/>
</dbReference>
<reference evidence="1 2" key="1">
    <citation type="journal article" date="2023" name="Int. J. Syst. Evol. Microbiol.">
        <title>Arthrobacter vasquezii sp. nov., isolated from a soil sample from Union Glacier, Antarctica.</title>
        <authorList>
            <person name="Valenzuela-Ibaceta F."/>
            <person name="Carrasco V."/>
            <person name="Lagos-Moraga S."/>
            <person name="Dietz-Vargas C."/>
            <person name="Navarro C.A."/>
            <person name="Perez-Donoso J.M."/>
        </authorList>
    </citation>
    <scope>NUCLEOTIDE SEQUENCE [LARGE SCALE GENOMIC DNA]</scope>
    <source>
        <strain evidence="1 2">EH-1B-1</strain>
    </source>
</reference>
<sequence>MELTGTVRSGSEIATSRITEAATYDEAREAMTAKISEGSWLSHMKEDGELRVLLQDVIAGLAVDPPSSEGQLLNVLPA</sequence>
<dbReference type="EMBL" id="JAROKN010000045">
    <property type="protein sequence ID" value="MDF9278861.1"/>
    <property type="molecule type" value="Genomic_DNA"/>
</dbReference>
<name>A0ABT6CXT6_9MICC</name>
<dbReference type="Proteomes" id="UP001220456">
    <property type="component" value="Unassembled WGS sequence"/>
</dbReference>
<gene>
    <name evidence="1" type="ORF">P4U43_13805</name>
</gene>
<protein>
    <submittedName>
        <fullName evidence="1">Uncharacterized protein</fullName>
    </submittedName>
</protein>
<comment type="caution">
    <text evidence="1">The sequence shown here is derived from an EMBL/GenBank/DDBJ whole genome shotgun (WGS) entry which is preliminary data.</text>
</comment>